<evidence type="ECO:0000313" key="2">
    <source>
        <dbReference type="EMBL" id="GIG12526.1"/>
    </source>
</evidence>
<feature type="transmembrane region" description="Helical" evidence="1">
    <location>
        <begin position="251"/>
        <end position="272"/>
    </location>
</feature>
<dbReference type="RefSeq" id="WP_166385035.1">
    <property type="nucleotide sequence ID" value="NZ_BAAATT010000033.1"/>
</dbReference>
<dbReference type="AlphaFoldDB" id="A0A8J3PCK4"/>
<keyword evidence="1" id="KW-0472">Membrane</keyword>
<protein>
    <recommendedName>
        <fullName evidence="4">ABC transporter permease</fullName>
    </recommendedName>
</protein>
<evidence type="ECO:0008006" key="4">
    <source>
        <dbReference type="Google" id="ProtNLM"/>
    </source>
</evidence>
<keyword evidence="1" id="KW-0812">Transmembrane</keyword>
<evidence type="ECO:0000256" key="1">
    <source>
        <dbReference type="SAM" id="Phobius"/>
    </source>
</evidence>
<sequence>MRLIRSEFLKIRTTNVWWLFALGAIGLLVLAFAINALNMHFGVLQPPAEAGQQMDPESAAALAALAEPVALTSYMVTSGQYFGLMFVMLLGIITVTNEFHHQTATTTFLATPHRTSVILAKAAAGSIFGLVLWLVTTALTVPATAIFLNAEGVTPMLGDGDVIRAVLLNGLAYALWALIGIGIGVLIRSQIGATITAMVVYTVGTVAVSIIINVLTNLLDWDWLADVQWAMPSLASGLMTSGTSLPGQPDYWVGALVLVGWAVVTGLVGTLLTRSRDVS</sequence>
<feature type="transmembrane region" description="Helical" evidence="1">
    <location>
        <begin position="167"/>
        <end position="187"/>
    </location>
</feature>
<dbReference type="EMBL" id="BONJ01000001">
    <property type="protein sequence ID" value="GIG12526.1"/>
    <property type="molecule type" value="Genomic_DNA"/>
</dbReference>
<gene>
    <name evidence="2" type="ORF">Cme02nite_08580</name>
</gene>
<feature type="transmembrane region" description="Helical" evidence="1">
    <location>
        <begin position="16"/>
        <end position="37"/>
    </location>
</feature>
<dbReference type="PANTHER" id="PTHR37305:SF1">
    <property type="entry name" value="MEMBRANE PROTEIN"/>
    <property type="match status" value="1"/>
</dbReference>
<feature type="transmembrane region" description="Helical" evidence="1">
    <location>
        <begin position="79"/>
        <end position="97"/>
    </location>
</feature>
<feature type="transmembrane region" description="Helical" evidence="1">
    <location>
        <begin position="118"/>
        <end position="147"/>
    </location>
</feature>
<comment type="caution">
    <text evidence="2">The sequence shown here is derived from an EMBL/GenBank/DDBJ whole genome shotgun (WGS) entry which is preliminary data.</text>
</comment>
<keyword evidence="1" id="KW-1133">Transmembrane helix</keyword>
<proteinExistence type="predicted"/>
<accession>A0A8J3PCK4</accession>
<evidence type="ECO:0000313" key="3">
    <source>
        <dbReference type="Proteomes" id="UP000660339"/>
    </source>
</evidence>
<dbReference type="PANTHER" id="PTHR37305">
    <property type="entry name" value="INTEGRAL MEMBRANE PROTEIN-RELATED"/>
    <property type="match status" value="1"/>
</dbReference>
<name>A0A8J3PCK4_9ACTN</name>
<organism evidence="2 3">
    <name type="scientific">Catellatospora methionotrophica</name>
    <dbReference type="NCBI Taxonomy" id="121620"/>
    <lineage>
        <taxon>Bacteria</taxon>
        <taxon>Bacillati</taxon>
        <taxon>Actinomycetota</taxon>
        <taxon>Actinomycetes</taxon>
        <taxon>Micromonosporales</taxon>
        <taxon>Micromonosporaceae</taxon>
        <taxon>Catellatospora</taxon>
    </lineage>
</organism>
<feature type="transmembrane region" description="Helical" evidence="1">
    <location>
        <begin position="199"/>
        <end position="219"/>
    </location>
</feature>
<reference evidence="2" key="1">
    <citation type="submission" date="2021-01" db="EMBL/GenBank/DDBJ databases">
        <title>Whole genome shotgun sequence of Catellatospora methionotrophica NBRC 14553.</title>
        <authorList>
            <person name="Komaki H."/>
            <person name="Tamura T."/>
        </authorList>
    </citation>
    <scope>NUCLEOTIDE SEQUENCE</scope>
    <source>
        <strain evidence="2">NBRC 14553</strain>
    </source>
</reference>
<dbReference type="Proteomes" id="UP000660339">
    <property type="component" value="Unassembled WGS sequence"/>
</dbReference>
<keyword evidence="3" id="KW-1185">Reference proteome</keyword>